<feature type="transmembrane region" description="Helical" evidence="5">
    <location>
        <begin position="86"/>
        <end position="107"/>
    </location>
</feature>
<feature type="transmembrane region" description="Helical" evidence="5">
    <location>
        <begin position="113"/>
        <end position="134"/>
    </location>
</feature>
<comment type="caution">
    <text evidence="6">The sequence shown here is derived from an EMBL/GenBank/DDBJ whole genome shotgun (WGS) entry which is preliminary data.</text>
</comment>
<reference evidence="6 7" key="1">
    <citation type="submission" date="2024-01" db="EMBL/GenBank/DDBJ databases">
        <title>Characterization of antibiotic resistant novel bacterial strains and their environmental applications.</title>
        <authorList>
            <person name="Manzoor S."/>
            <person name="Abbas S."/>
            <person name="Arshad M."/>
            <person name="Ahmed I."/>
        </authorList>
    </citation>
    <scope>NUCLEOTIDE SEQUENCE [LARGE SCALE GENOMIC DNA]</scope>
    <source>
        <strain evidence="6 7">NCCP-602</strain>
    </source>
</reference>
<comment type="subcellular location">
    <subcellularLocation>
        <location evidence="1">Membrane</location>
        <topology evidence="1">Multi-pass membrane protein</topology>
    </subcellularLocation>
</comment>
<feature type="transmembrane region" description="Helical" evidence="5">
    <location>
        <begin position="54"/>
        <end position="79"/>
    </location>
</feature>
<gene>
    <name evidence="6" type="ORF">NCCP602_31800</name>
</gene>
<keyword evidence="4 5" id="KW-0472">Membrane</keyword>
<evidence type="ECO:0008006" key="8">
    <source>
        <dbReference type="Google" id="ProtNLM"/>
    </source>
</evidence>
<evidence type="ECO:0000256" key="2">
    <source>
        <dbReference type="ARBA" id="ARBA00022692"/>
    </source>
</evidence>
<dbReference type="InterPro" id="IPR032808">
    <property type="entry name" value="DoxX"/>
</dbReference>
<proteinExistence type="predicted"/>
<evidence type="ECO:0000256" key="3">
    <source>
        <dbReference type="ARBA" id="ARBA00022989"/>
    </source>
</evidence>
<feature type="transmembrane region" description="Helical" evidence="5">
    <location>
        <begin position="12"/>
        <end position="34"/>
    </location>
</feature>
<evidence type="ECO:0000313" key="6">
    <source>
        <dbReference type="EMBL" id="GAA0037218.1"/>
    </source>
</evidence>
<keyword evidence="2 5" id="KW-0812">Transmembrane</keyword>
<evidence type="ECO:0000256" key="4">
    <source>
        <dbReference type="ARBA" id="ARBA00023136"/>
    </source>
</evidence>
<evidence type="ECO:0000256" key="1">
    <source>
        <dbReference type="ARBA" id="ARBA00004141"/>
    </source>
</evidence>
<sequence length="320" mass="35039">MLARVLWGGHWLLRIWLAGYLLVYGWSKVFLTQMGYADYSDALIQYGEMSPMGLLWRFMGFSPVVQFLAGAAEVTAAILLLFRRTVWLGAALAVVDMSVVFLLNLTFDVPVKQLAGMMALAGLILLIPNLVRLGRFLIGLPTGVPVQGRISDNRIFVAITKWTSPLLAIVIIVGTGVAFGLRTNWGQLDPAPVVAGVYRADDGSQGTVDGAEITQMAFGQIAVGGKARVAIRFADGSFQDGSYQVKDDGTLALSLYPKLAGDQGLVRDVSKRMGLRYDLGDQGRLRLTGDGLDLTLVPDPERRYLYDRDFSWAPREAIHR</sequence>
<evidence type="ECO:0000313" key="7">
    <source>
        <dbReference type="Proteomes" id="UP001498238"/>
    </source>
</evidence>
<organism evidence="6 7">
    <name type="scientific">Brevibacterium metallidurans</name>
    <dbReference type="NCBI Taxonomy" id="1482676"/>
    <lineage>
        <taxon>Bacteria</taxon>
        <taxon>Bacillati</taxon>
        <taxon>Actinomycetota</taxon>
        <taxon>Actinomycetes</taxon>
        <taxon>Micrococcales</taxon>
        <taxon>Brevibacteriaceae</taxon>
        <taxon>Brevibacterium</taxon>
    </lineage>
</organism>
<protein>
    <recommendedName>
        <fullName evidence="8">DoxX family protein</fullName>
    </recommendedName>
</protein>
<dbReference type="Proteomes" id="UP001498238">
    <property type="component" value="Unassembled WGS sequence"/>
</dbReference>
<dbReference type="Pfam" id="PF07681">
    <property type="entry name" value="DoxX"/>
    <property type="match status" value="1"/>
</dbReference>
<evidence type="ECO:0000256" key="5">
    <source>
        <dbReference type="SAM" id="Phobius"/>
    </source>
</evidence>
<accession>A0ABN0SRX4</accession>
<feature type="transmembrane region" description="Helical" evidence="5">
    <location>
        <begin position="155"/>
        <end position="181"/>
    </location>
</feature>
<keyword evidence="7" id="KW-1185">Reference proteome</keyword>
<name>A0ABN0SRX4_9MICO</name>
<dbReference type="EMBL" id="BAAAAF010000018">
    <property type="protein sequence ID" value="GAA0037218.1"/>
    <property type="molecule type" value="Genomic_DNA"/>
</dbReference>
<keyword evidence="3 5" id="KW-1133">Transmembrane helix</keyword>